<gene>
    <name evidence="1" type="ORF">F7O44_01600</name>
</gene>
<dbReference type="InterPro" id="IPR013494">
    <property type="entry name" value="CHP02678"/>
</dbReference>
<dbReference type="Proteomes" id="UP000460435">
    <property type="component" value="Unassembled WGS sequence"/>
</dbReference>
<protein>
    <submittedName>
        <fullName evidence="1">TIGR02678 family protein</fullName>
    </submittedName>
</protein>
<name>A0A7K3LZX1_9ACTN</name>
<reference evidence="1 2" key="1">
    <citation type="submission" date="2019-11" db="EMBL/GenBank/DDBJ databases">
        <authorList>
            <person name="Li X.-J."/>
            <person name="Feng X.-M."/>
        </authorList>
    </citation>
    <scope>NUCLEOTIDE SEQUENCE [LARGE SCALE GENOMIC DNA]</scope>
    <source>
        <strain evidence="1 2">XMNu-373</strain>
    </source>
</reference>
<dbReference type="Pfam" id="PF09661">
    <property type="entry name" value="DUF2398"/>
    <property type="match status" value="1"/>
</dbReference>
<organism evidence="1 2">
    <name type="scientific">Phytoactinopolyspora mesophila</name>
    <dbReference type="NCBI Taxonomy" id="2650750"/>
    <lineage>
        <taxon>Bacteria</taxon>
        <taxon>Bacillati</taxon>
        <taxon>Actinomycetota</taxon>
        <taxon>Actinomycetes</taxon>
        <taxon>Jiangellales</taxon>
        <taxon>Jiangellaceae</taxon>
        <taxon>Phytoactinopolyspora</taxon>
    </lineage>
</organism>
<keyword evidence="2" id="KW-1185">Reference proteome</keyword>
<proteinExistence type="predicted"/>
<evidence type="ECO:0000313" key="1">
    <source>
        <dbReference type="EMBL" id="NDL55758.1"/>
    </source>
</evidence>
<dbReference type="EMBL" id="WLZY01000001">
    <property type="protein sequence ID" value="NDL55758.1"/>
    <property type="molecule type" value="Genomic_DNA"/>
</dbReference>
<dbReference type="NCBIfam" id="TIGR02678">
    <property type="entry name" value="TIGR02678 family protein"/>
    <property type="match status" value="1"/>
</dbReference>
<dbReference type="AlphaFoldDB" id="A0A7K3LZX1"/>
<comment type="caution">
    <text evidence="1">The sequence shown here is derived from an EMBL/GenBank/DDBJ whole genome shotgun (WGS) entry which is preliminary data.</text>
</comment>
<sequence length="390" mass="43363">MTDGPSEQQQRATRILLKKPLLRAVEVDAFRAVRPHVPQLRTWFELNTGWRLHADSDVIRLLKEPSAPDDPTRPAVDPRSKAAFSRRRYILFCLALAALERADAQIPLGRLAEQVMLLAHSPVLEGSGVEFTLAGREQKADLVAAVRLLLELGVLTRVAGDEEDYLRDTGDVLYDISRRVLSQLLASRRGPSTIDAPTLDQQLAALSAPDMFDSHDMRNRRIRHRLTRRLLDDPVLYFDELDEHEAEYLRSQRSAIIRRISEQTGLVGEIRGEGIAMVDPDDDLTDVKMPDTGTGGHVTLLLAEALAAEPDRVHSMAELHERTRRLVQAHKGYWRKTAQEPGAEVALAGTAVGRLEALRLAERREDGVRALPALARFAVAEPVVRGAGPS</sequence>
<dbReference type="RefSeq" id="WP_162448438.1">
    <property type="nucleotide sequence ID" value="NZ_WLZY01000001.1"/>
</dbReference>
<evidence type="ECO:0000313" key="2">
    <source>
        <dbReference type="Proteomes" id="UP000460435"/>
    </source>
</evidence>
<accession>A0A7K3LZX1</accession>